<dbReference type="OrthoDB" id="7814889at2759"/>
<dbReference type="GeneID" id="115632181"/>
<sequence>MFKEIVLFVHQIAHNFCIARPAPVVYRNGCRQIVKIGFWTNVVFFIAVFTPLYVCLLRDVLSLLRDFNLKIVRDRK</sequence>
<name>A0A6J2UAM6_DROLE</name>
<proteinExistence type="predicted"/>
<protein>
    <submittedName>
        <fullName evidence="3">Uncharacterized protein LOC115632181</fullName>
    </submittedName>
</protein>
<dbReference type="RefSeq" id="XP_030385075.1">
    <property type="nucleotide sequence ID" value="XM_030529215.1"/>
</dbReference>
<reference evidence="3" key="1">
    <citation type="submission" date="2025-08" db="UniProtKB">
        <authorList>
            <consortium name="RefSeq"/>
        </authorList>
    </citation>
    <scope>IDENTIFICATION</scope>
    <source>
        <strain evidence="3">11010-0011.00</strain>
        <tissue evidence="3">Whole body</tissue>
    </source>
</reference>
<dbReference type="AlphaFoldDB" id="A0A6J2UAM6"/>
<evidence type="ECO:0000313" key="2">
    <source>
        <dbReference type="Proteomes" id="UP000504634"/>
    </source>
</evidence>
<accession>A0A6J2UAM6</accession>
<organism evidence="2 3">
    <name type="scientific">Drosophila lebanonensis</name>
    <name type="common">Fruit fly</name>
    <name type="synonym">Scaptodrosophila lebanonensis</name>
    <dbReference type="NCBI Taxonomy" id="7225"/>
    <lineage>
        <taxon>Eukaryota</taxon>
        <taxon>Metazoa</taxon>
        <taxon>Ecdysozoa</taxon>
        <taxon>Arthropoda</taxon>
        <taxon>Hexapoda</taxon>
        <taxon>Insecta</taxon>
        <taxon>Pterygota</taxon>
        <taxon>Neoptera</taxon>
        <taxon>Endopterygota</taxon>
        <taxon>Diptera</taxon>
        <taxon>Brachycera</taxon>
        <taxon>Muscomorpha</taxon>
        <taxon>Ephydroidea</taxon>
        <taxon>Drosophilidae</taxon>
        <taxon>Scaptodrosophila</taxon>
    </lineage>
</organism>
<keyword evidence="1" id="KW-1133">Transmembrane helix</keyword>
<keyword evidence="1" id="KW-0472">Membrane</keyword>
<dbReference type="Proteomes" id="UP000504634">
    <property type="component" value="Unplaced"/>
</dbReference>
<keyword evidence="1" id="KW-0812">Transmembrane</keyword>
<evidence type="ECO:0000313" key="3">
    <source>
        <dbReference type="RefSeq" id="XP_030385075.1"/>
    </source>
</evidence>
<gene>
    <name evidence="3" type="primary">LOC115632181</name>
</gene>
<feature type="transmembrane region" description="Helical" evidence="1">
    <location>
        <begin position="36"/>
        <end position="56"/>
    </location>
</feature>
<evidence type="ECO:0000256" key="1">
    <source>
        <dbReference type="SAM" id="Phobius"/>
    </source>
</evidence>
<keyword evidence="2" id="KW-1185">Reference proteome</keyword>